<dbReference type="GO" id="GO:0006430">
    <property type="term" value="P:lysyl-tRNA aminoacylation"/>
    <property type="evidence" value="ECO:0007669"/>
    <property type="project" value="UniProtKB-UniRule"/>
</dbReference>
<dbReference type="Gene3D" id="1.10.10.770">
    <property type="match status" value="1"/>
</dbReference>
<evidence type="ECO:0000256" key="9">
    <source>
        <dbReference type="ARBA" id="ARBA00048573"/>
    </source>
</evidence>
<gene>
    <name evidence="10" type="primary">lysS</name>
    <name evidence="11" type="ORF">A3E46_00480</name>
</gene>
<dbReference type="InterPro" id="IPR042078">
    <property type="entry name" value="Lys-tRNA-ligase_SC_fold"/>
</dbReference>
<evidence type="ECO:0000256" key="3">
    <source>
        <dbReference type="ARBA" id="ARBA00022490"/>
    </source>
</evidence>
<dbReference type="EC" id="6.1.1.6" evidence="10"/>
<evidence type="ECO:0000313" key="11">
    <source>
        <dbReference type="EMBL" id="OGM58076.1"/>
    </source>
</evidence>
<protein>
    <recommendedName>
        <fullName evidence="10">Lysine--tRNA ligase</fullName>
        <ecNumber evidence="10">6.1.1.6</ecNumber>
    </recommendedName>
    <alternativeName>
        <fullName evidence="10">Lysyl-tRNA synthetase</fullName>
        <shortName evidence="10">LysRS</shortName>
    </alternativeName>
</protein>
<comment type="caution">
    <text evidence="10">Lacks conserved residue(s) required for the propagation of feature annotation.</text>
</comment>
<evidence type="ECO:0000256" key="7">
    <source>
        <dbReference type="ARBA" id="ARBA00022917"/>
    </source>
</evidence>
<keyword evidence="5 10" id="KW-0547">Nucleotide-binding</keyword>
<dbReference type="GO" id="GO:0005737">
    <property type="term" value="C:cytoplasm"/>
    <property type="evidence" value="ECO:0007669"/>
    <property type="project" value="UniProtKB-SubCell"/>
</dbReference>
<evidence type="ECO:0000256" key="5">
    <source>
        <dbReference type="ARBA" id="ARBA00022741"/>
    </source>
</evidence>
<reference evidence="11 12" key="1">
    <citation type="journal article" date="2016" name="Nat. Commun.">
        <title>Thousands of microbial genomes shed light on interconnected biogeochemical processes in an aquifer system.</title>
        <authorList>
            <person name="Anantharaman K."/>
            <person name="Brown C.T."/>
            <person name="Hug L.A."/>
            <person name="Sharon I."/>
            <person name="Castelle C.J."/>
            <person name="Probst A.J."/>
            <person name="Thomas B.C."/>
            <person name="Singh A."/>
            <person name="Wilkins M.J."/>
            <person name="Karaoz U."/>
            <person name="Brodie E.L."/>
            <person name="Williams K.H."/>
            <person name="Hubbard S.S."/>
            <person name="Banfield J.F."/>
        </authorList>
    </citation>
    <scope>NUCLEOTIDE SEQUENCE [LARGE SCALE GENOMIC DNA]</scope>
</reference>
<comment type="subcellular location">
    <subcellularLocation>
        <location evidence="1 10">Cytoplasm</location>
    </subcellularLocation>
</comment>
<dbReference type="InterPro" id="IPR002904">
    <property type="entry name" value="Lys-tRNA-ligase"/>
</dbReference>
<evidence type="ECO:0000256" key="10">
    <source>
        <dbReference type="HAMAP-Rule" id="MF_00177"/>
    </source>
</evidence>
<name>A0A1F8B251_9BACT</name>
<comment type="similarity">
    <text evidence="2 10">Belongs to the class-I aminoacyl-tRNA synthetase family.</text>
</comment>
<evidence type="ECO:0000313" key="12">
    <source>
        <dbReference type="Proteomes" id="UP000178313"/>
    </source>
</evidence>
<dbReference type="Pfam" id="PF01921">
    <property type="entry name" value="tRNA-synt_1f"/>
    <property type="match status" value="1"/>
</dbReference>
<evidence type="ECO:0000256" key="1">
    <source>
        <dbReference type="ARBA" id="ARBA00004496"/>
    </source>
</evidence>
<comment type="catalytic activity">
    <reaction evidence="9 10">
        <text>tRNA(Lys) + L-lysine + ATP = L-lysyl-tRNA(Lys) + AMP + diphosphate</text>
        <dbReference type="Rhea" id="RHEA:20792"/>
        <dbReference type="Rhea" id="RHEA-COMP:9696"/>
        <dbReference type="Rhea" id="RHEA-COMP:9697"/>
        <dbReference type="ChEBI" id="CHEBI:30616"/>
        <dbReference type="ChEBI" id="CHEBI:32551"/>
        <dbReference type="ChEBI" id="CHEBI:33019"/>
        <dbReference type="ChEBI" id="CHEBI:78442"/>
        <dbReference type="ChEBI" id="CHEBI:78529"/>
        <dbReference type="ChEBI" id="CHEBI:456215"/>
        <dbReference type="EC" id="6.1.1.6"/>
    </reaction>
</comment>
<dbReference type="GO" id="GO:0000049">
    <property type="term" value="F:tRNA binding"/>
    <property type="evidence" value="ECO:0007669"/>
    <property type="project" value="InterPro"/>
</dbReference>
<dbReference type="Gene3D" id="6.10.20.10">
    <property type="entry name" value="Lysine tRNA ligase, stem contact fold domain"/>
    <property type="match status" value="1"/>
</dbReference>
<evidence type="ECO:0000256" key="2">
    <source>
        <dbReference type="ARBA" id="ARBA00005594"/>
    </source>
</evidence>
<dbReference type="SUPFAM" id="SSF48163">
    <property type="entry name" value="An anticodon-binding domain of class I aminoacyl-tRNA synthetases"/>
    <property type="match status" value="1"/>
</dbReference>
<feature type="short sequence motif" description="'KMSKS' region" evidence="10">
    <location>
        <begin position="283"/>
        <end position="287"/>
    </location>
</feature>
<dbReference type="PANTHER" id="PTHR37940:SF1">
    <property type="entry name" value="LYSINE--TRNA LIGASE"/>
    <property type="match status" value="1"/>
</dbReference>
<dbReference type="InterPro" id="IPR020751">
    <property type="entry name" value="aa-tRNA-synth_I_codon-bd_sub2"/>
</dbReference>
<sequence length="521" mass="58994">MHWADKIAEEIIASKEYKPYWVDDMKTPSGFAHVGSLRGPLIHSVIFRALKDATKEKVTYTFVFNDFDHADELPPEFKEELKEYMGFPLRKIPSPKQGFNSLGELLADDLKKTMQSLGVEAEFLSSWDMYHQGKFDGVIKEALDAAEKIQDIYERVSGSKKRQQGWLPFSPICENCGKVGTTKTFAWDGKEVSYKCEPDMVSWAKGCGHEGKISPFGGTGKLPWKVDWAAHWKVIGVTIEGAGKDHASAGGSYDIAMELCDKVFKFPKPYKLPYEFFLIGGRKMSSSKGLGVKAHDITKMLPPEIARFVFTRTNYKEQIDFDPVETMAIPDLFDEYDRCRTAYVDGSDETLARIFELSQIRDAGAKKDVFLPRFRDVANYMQLPDVDLTKKFEEVKGGKLTPEETEILSEREKYAKVWIEEYAPDEYRIKMSEGLPKEASKLDKEQKEFLSKVVGLLESGKDAETLQQDLYKVAKEGGDVKKAFSAIYLATIGADHGPKAAWFLLSYPKEKVIERLKEASK</sequence>
<dbReference type="Gene3D" id="3.40.50.620">
    <property type="entry name" value="HUPs"/>
    <property type="match status" value="2"/>
</dbReference>
<dbReference type="HAMAP" id="MF_00177">
    <property type="entry name" value="Lys_tRNA_synth_class1"/>
    <property type="match status" value="1"/>
</dbReference>
<keyword evidence="8 10" id="KW-0030">Aminoacyl-tRNA synthetase</keyword>
<dbReference type="InterPro" id="IPR014729">
    <property type="entry name" value="Rossmann-like_a/b/a_fold"/>
</dbReference>
<dbReference type="NCBIfam" id="TIGR00467">
    <property type="entry name" value="lysS_arch"/>
    <property type="match status" value="1"/>
</dbReference>
<dbReference type="Gene3D" id="1.10.10.350">
    <property type="match status" value="1"/>
</dbReference>
<organism evidence="11 12">
    <name type="scientific">Candidatus Woesebacteria bacterium RIFCSPHIGHO2_12_FULL_46_16</name>
    <dbReference type="NCBI Taxonomy" id="1802513"/>
    <lineage>
        <taxon>Bacteria</taxon>
        <taxon>Candidatus Woeseibacteriota</taxon>
    </lineage>
</organism>
<keyword evidence="3 10" id="KW-0963">Cytoplasm</keyword>
<keyword evidence="4 10" id="KW-0436">Ligase</keyword>
<dbReference type="STRING" id="1802513.A3E46_00480"/>
<accession>A0A1F8B251</accession>
<evidence type="ECO:0000256" key="8">
    <source>
        <dbReference type="ARBA" id="ARBA00023146"/>
    </source>
</evidence>
<keyword evidence="6 10" id="KW-0067">ATP-binding</keyword>
<dbReference type="InterPro" id="IPR008925">
    <property type="entry name" value="aa_tRNA-synth_I_cd-bd_sf"/>
</dbReference>
<proteinExistence type="inferred from homology"/>
<evidence type="ECO:0000256" key="4">
    <source>
        <dbReference type="ARBA" id="ARBA00022598"/>
    </source>
</evidence>
<dbReference type="SUPFAM" id="SSF52374">
    <property type="entry name" value="Nucleotidylyl transferase"/>
    <property type="match status" value="1"/>
</dbReference>
<dbReference type="Proteomes" id="UP000178313">
    <property type="component" value="Unassembled WGS sequence"/>
</dbReference>
<dbReference type="GO" id="GO:0004824">
    <property type="term" value="F:lysine-tRNA ligase activity"/>
    <property type="evidence" value="ECO:0007669"/>
    <property type="project" value="UniProtKB-UniRule"/>
</dbReference>
<dbReference type="EMBL" id="MGGZ01000001">
    <property type="protein sequence ID" value="OGM58076.1"/>
    <property type="molecule type" value="Genomic_DNA"/>
</dbReference>
<evidence type="ECO:0000256" key="6">
    <source>
        <dbReference type="ARBA" id="ARBA00022840"/>
    </source>
</evidence>
<dbReference type="PANTHER" id="PTHR37940">
    <property type="entry name" value="LYSINE--TRNA LIGASE"/>
    <property type="match status" value="1"/>
</dbReference>
<comment type="caution">
    <text evidence="11">The sequence shown here is derived from an EMBL/GenBank/DDBJ whole genome shotgun (WGS) entry which is preliminary data.</text>
</comment>
<dbReference type="AlphaFoldDB" id="A0A1F8B251"/>
<keyword evidence="7 10" id="KW-0648">Protein biosynthesis</keyword>
<dbReference type="GO" id="GO:0005524">
    <property type="term" value="F:ATP binding"/>
    <property type="evidence" value="ECO:0007669"/>
    <property type="project" value="UniProtKB-UniRule"/>
</dbReference>